<protein>
    <submittedName>
        <fullName evidence="2">Nuclear transport factor 2 family protein</fullName>
    </submittedName>
</protein>
<gene>
    <name evidence="2" type="ORF">H2508_04405</name>
</gene>
<dbReference type="Proteomes" id="UP000539350">
    <property type="component" value="Unassembled WGS sequence"/>
</dbReference>
<dbReference type="Gene3D" id="3.10.450.50">
    <property type="match status" value="1"/>
</dbReference>
<proteinExistence type="predicted"/>
<accession>A0A7W2TUS1</accession>
<dbReference type="Pfam" id="PF13577">
    <property type="entry name" value="SnoaL_4"/>
    <property type="match status" value="1"/>
</dbReference>
<organism evidence="2 3">
    <name type="scientific">Sediminihaliea albiluteola</name>
    <dbReference type="NCBI Taxonomy" id="2758564"/>
    <lineage>
        <taxon>Bacteria</taxon>
        <taxon>Pseudomonadati</taxon>
        <taxon>Pseudomonadota</taxon>
        <taxon>Gammaproteobacteria</taxon>
        <taxon>Cellvibrionales</taxon>
        <taxon>Halieaceae</taxon>
        <taxon>Sediminihaliea</taxon>
    </lineage>
</organism>
<dbReference type="InterPro" id="IPR032710">
    <property type="entry name" value="NTF2-like_dom_sf"/>
</dbReference>
<dbReference type="AlphaFoldDB" id="A0A7W2TUS1"/>
<comment type="caution">
    <text evidence="2">The sequence shown here is derived from an EMBL/GenBank/DDBJ whole genome shotgun (WGS) entry which is preliminary data.</text>
</comment>
<sequence length="149" mass="17365">MLSQQEMSDRWELQDLCFYYAHLIDTKNFDDLRNVFTEDAHIDYSVYGGDVGNREEIIAYLKKAVADDIFPNSQHLNANVQITVDGDVGHGRVMCFNPMELALPEGGTETFMLGLWYVDEYRRTPEGWRISRRVEEKSWKFNVPDFMGI</sequence>
<keyword evidence="3" id="KW-1185">Reference proteome</keyword>
<dbReference type="RefSeq" id="WP_182169230.1">
    <property type="nucleotide sequence ID" value="NZ_JACFXU010000013.1"/>
</dbReference>
<dbReference type="EMBL" id="JACFXU010000013">
    <property type="protein sequence ID" value="MBA6412347.1"/>
    <property type="molecule type" value="Genomic_DNA"/>
</dbReference>
<dbReference type="InterPro" id="IPR037401">
    <property type="entry name" value="SnoaL-like"/>
</dbReference>
<evidence type="ECO:0000313" key="2">
    <source>
        <dbReference type="EMBL" id="MBA6412347.1"/>
    </source>
</evidence>
<dbReference type="SUPFAM" id="SSF54427">
    <property type="entry name" value="NTF2-like"/>
    <property type="match status" value="1"/>
</dbReference>
<evidence type="ECO:0000313" key="3">
    <source>
        <dbReference type="Proteomes" id="UP000539350"/>
    </source>
</evidence>
<feature type="domain" description="SnoaL-like" evidence="1">
    <location>
        <begin position="5"/>
        <end position="133"/>
    </location>
</feature>
<evidence type="ECO:0000259" key="1">
    <source>
        <dbReference type="Pfam" id="PF13577"/>
    </source>
</evidence>
<reference evidence="2 3" key="1">
    <citation type="submission" date="2020-07" db="EMBL/GenBank/DDBJ databases">
        <title>Halieaceae bacterium, F7430, whole genome shotgun sequencing project.</title>
        <authorList>
            <person name="Jiang S."/>
            <person name="Liu Z.W."/>
            <person name="Du Z.J."/>
        </authorList>
    </citation>
    <scope>NUCLEOTIDE SEQUENCE [LARGE SCALE GENOMIC DNA]</scope>
    <source>
        <strain evidence="2 3">F7430</strain>
    </source>
</reference>
<name>A0A7W2TUS1_9GAMM</name>